<reference evidence="1 2" key="1">
    <citation type="submission" date="2016-10" db="EMBL/GenBank/DDBJ databases">
        <authorList>
            <person name="Cai Z."/>
        </authorList>
    </citation>
    <scope>NUCLEOTIDE SEQUENCE [LARGE SCALE GENOMIC DNA]</scope>
</reference>
<evidence type="ECO:0000313" key="1">
    <source>
        <dbReference type="EMBL" id="SZX72259.1"/>
    </source>
</evidence>
<protein>
    <submittedName>
        <fullName evidence="1">Uncharacterized protein</fullName>
    </submittedName>
</protein>
<accession>A0A383W541</accession>
<keyword evidence="2" id="KW-1185">Reference proteome</keyword>
<dbReference type="EMBL" id="FNXT01001121">
    <property type="protein sequence ID" value="SZX72259.1"/>
    <property type="molecule type" value="Genomic_DNA"/>
</dbReference>
<organism evidence="1 2">
    <name type="scientific">Tetradesmus obliquus</name>
    <name type="common">Green alga</name>
    <name type="synonym">Acutodesmus obliquus</name>
    <dbReference type="NCBI Taxonomy" id="3088"/>
    <lineage>
        <taxon>Eukaryota</taxon>
        <taxon>Viridiplantae</taxon>
        <taxon>Chlorophyta</taxon>
        <taxon>core chlorophytes</taxon>
        <taxon>Chlorophyceae</taxon>
        <taxon>CS clade</taxon>
        <taxon>Sphaeropleales</taxon>
        <taxon>Scenedesmaceae</taxon>
        <taxon>Tetradesmus</taxon>
    </lineage>
</organism>
<gene>
    <name evidence="1" type="ORF">BQ4739_LOCUS12450</name>
</gene>
<sequence length="97" mass="10008">MGAGGATYGANSVNHQVPRLTAVLRALSTEHGKQFDQDAAFIQRQQLLEQRLQQQQAGGGSAGKAGLASAVPAASRLGRSRLAQQLLGDWAAGGAQL</sequence>
<dbReference type="Proteomes" id="UP000256970">
    <property type="component" value="Unassembled WGS sequence"/>
</dbReference>
<dbReference type="AlphaFoldDB" id="A0A383W541"/>
<proteinExistence type="predicted"/>
<evidence type="ECO:0000313" key="2">
    <source>
        <dbReference type="Proteomes" id="UP000256970"/>
    </source>
</evidence>
<name>A0A383W541_TETOB</name>